<reference evidence="1 2" key="1">
    <citation type="journal article" date="2017" name="Curr. Biol.">
        <title>The Evolution of Venom by Co-option of Single-Copy Genes.</title>
        <authorList>
            <person name="Martinson E.O."/>
            <person name="Mrinalini"/>
            <person name="Kelkar Y.D."/>
            <person name="Chang C.H."/>
            <person name="Werren J.H."/>
        </authorList>
    </citation>
    <scope>NUCLEOTIDE SEQUENCE [LARGE SCALE GENOMIC DNA]</scope>
    <source>
        <strain evidence="1 2">Alberta</strain>
        <tissue evidence="1">Whole body</tissue>
    </source>
</reference>
<keyword evidence="2" id="KW-1185">Reference proteome</keyword>
<accession>A0A232ENB1</accession>
<name>A0A232ENB1_9HYME</name>
<protein>
    <submittedName>
        <fullName evidence="1">Uncharacterized protein</fullName>
    </submittedName>
</protein>
<evidence type="ECO:0000313" key="2">
    <source>
        <dbReference type="Proteomes" id="UP000215335"/>
    </source>
</evidence>
<dbReference type="Proteomes" id="UP000215335">
    <property type="component" value="Unassembled WGS sequence"/>
</dbReference>
<sequence>MYKHAALTVFVLLKCNYCVKRVIDAQSHQ</sequence>
<dbReference type="EMBL" id="NNAY01003202">
    <property type="protein sequence ID" value="OXU19812.1"/>
    <property type="molecule type" value="Genomic_DNA"/>
</dbReference>
<gene>
    <name evidence="1" type="ORF">TSAR_010587</name>
</gene>
<organism evidence="1 2">
    <name type="scientific">Trichomalopsis sarcophagae</name>
    <dbReference type="NCBI Taxonomy" id="543379"/>
    <lineage>
        <taxon>Eukaryota</taxon>
        <taxon>Metazoa</taxon>
        <taxon>Ecdysozoa</taxon>
        <taxon>Arthropoda</taxon>
        <taxon>Hexapoda</taxon>
        <taxon>Insecta</taxon>
        <taxon>Pterygota</taxon>
        <taxon>Neoptera</taxon>
        <taxon>Endopterygota</taxon>
        <taxon>Hymenoptera</taxon>
        <taxon>Apocrita</taxon>
        <taxon>Proctotrupomorpha</taxon>
        <taxon>Chalcidoidea</taxon>
        <taxon>Pteromalidae</taxon>
        <taxon>Pteromalinae</taxon>
        <taxon>Trichomalopsis</taxon>
    </lineage>
</organism>
<evidence type="ECO:0000313" key="1">
    <source>
        <dbReference type="EMBL" id="OXU19812.1"/>
    </source>
</evidence>
<dbReference type="AlphaFoldDB" id="A0A232ENB1"/>
<comment type="caution">
    <text evidence="1">The sequence shown here is derived from an EMBL/GenBank/DDBJ whole genome shotgun (WGS) entry which is preliminary data.</text>
</comment>
<proteinExistence type="predicted"/>